<dbReference type="GO" id="GO:0008658">
    <property type="term" value="F:penicillin binding"/>
    <property type="evidence" value="ECO:0007669"/>
    <property type="project" value="UniProtKB-UniRule"/>
</dbReference>
<evidence type="ECO:0000256" key="12">
    <source>
        <dbReference type="ARBA" id="ARBA00022801"/>
    </source>
</evidence>
<dbReference type="Pfam" id="PF14814">
    <property type="entry name" value="UB2H"/>
    <property type="match status" value="1"/>
</dbReference>
<dbReference type="InterPro" id="IPR036950">
    <property type="entry name" value="PBP_transglycosylase"/>
</dbReference>
<dbReference type="GO" id="GO:0009252">
    <property type="term" value="P:peptidoglycan biosynthetic process"/>
    <property type="evidence" value="ECO:0007669"/>
    <property type="project" value="UniProtKB-UniRule"/>
</dbReference>
<evidence type="ECO:0000256" key="19">
    <source>
        <dbReference type="ARBA" id="ARBA00032454"/>
    </source>
</evidence>
<keyword evidence="11 23" id="KW-0808">Transferase</keyword>
<evidence type="ECO:0000259" key="28">
    <source>
        <dbReference type="Pfam" id="PF14814"/>
    </source>
</evidence>
<dbReference type="PANTHER" id="PTHR32282:SF11">
    <property type="entry name" value="PENICILLIN-BINDING PROTEIN 1B"/>
    <property type="match status" value="1"/>
</dbReference>
<dbReference type="InterPro" id="IPR001264">
    <property type="entry name" value="Glyco_trans_51"/>
</dbReference>
<dbReference type="GO" id="GO:0030288">
    <property type="term" value="C:outer membrane-bounded periplasmic space"/>
    <property type="evidence" value="ECO:0007669"/>
    <property type="project" value="TreeGrafter"/>
</dbReference>
<evidence type="ECO:0000256" key="15">
    <source>
        <dbReference type="ARBA" id="ARBA00023136"/>
    </source>
</evidence>
<keyword evidence="14 23" id="KW-0573">Peptidoglycan synthesis</keyword>
<protein>
    <recommendedName>
        <fullName evidence="6 22">Penicillin-binding protein 1B</fullName>
        <shortName evidence="23">PBP-1b</shortName>
        <shortName evidence="23">PBP1b</shortName>
    </recommendedName>
    <alternativeName>
        <fullName evidence="19 23">Murein polymerase</fullName>
    </alternativeName>
</protein>
<evidence type="ECO:0000256" key="25">
    <source>
        <dbReference type="SAM" id="MobiDB-lite"/>
    </source>
</evidence>
<gene>
    <name evidence="29" type="ORF">C41B8_02202</name>
</gene>
<dbReference type="Gene3D" id="3.40.710.10">
    <property type="entry name" value="DD-peptidase/beta-lactamase superfamily"/>
    <property type="match status" value="1"/>
</dbReference>
<dbReference type="STRING" id="1304275.C41B8_02202"/>
<evidence type="ECO:0000256" key="21">
    <source>
        <dbReference type="ARBA" id="ARBA00049902"/>
    </source>
</evidence>
<dbReference type="Pfam" id="PF00912">
    <property type="entry name" value="Transgly"/>
    <property type="match status" value="1"/>
</dbReference>
<organism evidence="29 30">
    <name type="scientific">Salinisphaera hydrothermalis (strain C41B8)</name>
    <dbReference type="NCBI Taxonomy" id="1304275"/>
    <lineage>
        <taxon>Bacteria</taxon>
        <taxon>Pseudomonadati</taxon>
        <taxon>Pseudomonadota</taxon>
        <taxon>Gammaproteobacteria</taxon>
        <taxon>Salinisphaerales</taxon>
        <taxon>Salinisphaeraceae</taxon>
        <taxon>Salinisphaera</taxon>
    </lineage>
</organism>
<comment type="function">
    <text evidence="1 23">Cell wall formation. Synthesis of cross-linked peptidoglycan from the lipid intermediates. The enzyme has a penicillin-insensitive transglycosylase N-terminal domain (formation of linear glycan strands) and a penicillin-sensitive transpeptidase C-terminal domain (cross-linking of the peptide subunits).</text>
</comment>
<keyword evidence="30" id="KW-1185">Reference proteome</keyword>
<evidence type="ECO:0000256" key="2">
    <source>
        <dbReference type="ARBA" id="ARBA00004236"/>
    </source>
</evidence>
<evidence type="ECO:0000256" key="3">
    <source>
        <dbReference type="ARBA" id="ARBA00004752"/>
    </source>
</evidence>
<comment type="catalytic activity">
    <reaction evidence="21">
        <text>[GlcNAc-(1-&gt;4)-Mur2Ac(oyl-L-Ala-gamma-D-Glu-L-Lys-D-Ala-D-Ala)](n)-di-trans,octa-cis-undecaprenyl diphosphate + beta-D-GlcNAc-(1-&gt;4)-Mur2Ac(oyl-L-Ala-gamma-D-Glu-L-Lys-D-Ala-D-Ala)-di-trans,octa-cis-undecaprenyl diphosphate = [GlcNAc-(1-&gt;4)-Mur2Ac(oyl-L-Ala-gamma-D-Glu-L-Lys-D-Ala-D-Ala)](n+1)-di-trans,octa-cis-undecaprenyl diphosphate + di-trans,octa-cis-undecaprenyl diphosphate + H(+)</text>
        <dbReference type="Rhea" id="RHEA:23708"/>
        <dbReference type="Rhea" id="RHEA-COMP:9602"/>
        <dbReference type="Rhea" id="RHEA-COMP:9603"/>
        <dbReference type="ChEBI" id="CHEBI:15378"/>
        <dbReference type="ChEBI" id="CHEBI:58405"/>
        <dbReference type="ChEBI" id="CHEBI:60033"/>
        <dbReference type="ChEBI" id="CHEBI:78435"/>
        <dbReference type="EC" id="2.4.99.28"/>
    </reaction>
</comment>
<proteinExistence type="inferred from homology"/>
<dbReference type="InterPro" id="IPR028166">
    <property type="entry name" value="UB2H"/>
</dbReference>
<name>A0A084IQC0_SALHC</name>
<dbReference type="InterPro" id="IPR011813">
    <property type="entry name" value="PBP_1b"/>
</dbReference>
<dbReference type="SUPFAM" id="SSF56601">
    <property type="entry name" value="beta-lactamase/transpeptidase-like"/>
    <property type="match status" value="1"/>
</dbReference>
<dbReference type="OrthoDB" id="9766909at2"/>
<dbReference type="Pfam" id="PF00905">
    <property type="entry name" value="Transpeptidase"/>
    <property type="match status" value="1"/>
</dbReference>
<evidence type="ECO:0000256" key="14">
    <source>
        <dbReference type="ARBA" id="ARBA00022984"/>
    </source>
</evidence>
<evidence type="ECO:0000313" key="30">
    <source>
        <dbReference type="Proteomes" id="UP000028302"/>
    </source>
</evidence>
<dbReference type="PATRIC" id="fig|1304275.5.peg.447"/>
<dbReference type="GO" id="GO:0006508">
    <property type="term" value="P:proteolysis"/>
    <property type="evidence" value="ECO:0007669"/>
    <property type="project" value="UniProtKB-KW"/>
</dbReference>
<evidence type="ECO:0000256" key="1">
    <source>
        <dbReference type="ARBA" id="ARBA00002624"/>
    </source>
</evidence>
<dbReference type="GO" id="GO:0009274">
    <property type="term" value="C:peptidoglycan-based cell wall"/>
    <property type="evidence" value="ECO:0007669"/>
    <property type="project" value="UniProtKB-UniRule"/>
</dbReference>
<evidence type="ECO:0000256" key="22">
    <source>
        <dbReference type="NCBIfam" id="TIGR02071"/>
    </source>
</evidence>
<keyword evidence="10 23" id="KW-0328">Glycosyltransferase</keyword>
<feature type="domain" description="Penicillin-binding protein transpeptidase" evidence="26">
    <location>
        <begin position="440"/>
        <end position="695"/>
    </location>
</feature>
<evidence type="ECO:0000256" key="10">
    <source>
        <dbReference type="ARBA" id="ARBA00022676"/>
    </source>
</evidence>
<keyword evidence="8" id="KW-0121">Carboxypeptidase</keyword>
<dbReference type="InterPro" id="IPR023346">
    <property type="entry name" value="Lysozyme-like_dom_sf"/>
</dbReference>
<keyword evidence="16" id="KW-0046">Antibiotic resistance</keyword>
<feature type="domain" description="Glycosyl transferase family 51" evidence="27">
    <location>
        <begin position="173"/>
        <end position="343"/>
    </location>
</feature>
<dbReference type="Proteomes" id="UP000028302">
    <property type="component" value="Unassembled WGS sequence"/>
</dbReference>
<dbReference type="InterPro" id="IPR050396">
    <property type="entry name" value="Glycosyltr_51/Transpeptidase"/>
</dbReference>
<dbReference type="eggNOG" id="COG0744">
    <property type="taxonomic scope" value="Bacteria"/>
</dbReference>
<evidence type="ECO:0000256" key="13">
    <source>
        <dbReference type="ARBA" id="ARBA00022960"/>
    </source>
</evidence>
<dbReference type="SUPFAM" id="SSF53955">
    <property type="entry name" value="Lysozyme-like"/>
    <property type="match status" value="1"/>
</dbReference>
<dbReference type="NCBIfam" id="TIGR02071">
    <property type="entry name" value="PBP_1b"/>
    <property type="match status" value="1"/>
</dbReference>
<sequence>MVPLAKKSRKSGKRSKPRRGQPRGWFRRLLPYVALVFCAGAAALALYTVHLDHEVRSKFEGTRWKLPAKVYASPLELYAGLDLSEKDLEQRLERQGYREADTLSDQGTFKASGSTLSIHTRAFQFWDGTQPDREIQLTFDGSGVASFKSIDDKGKLALIRLDPLLIGSIYPTNGSDRILVKLGDVPPMLPAGLITVEDRSFMTNWGVSPKAIVRAAWADLRAGHIVQGGSTLTQQLVKNFYLTNRQTIGRKLKEALMAILLDAHFSKDEILQAYLNEVYLGQDGSRAIHGFGLASYFYFRKPVQELQPSEIALLVGMVKGPSYYNPRQHPKRAKARRDLVLDMFHNAGFLKDKAWQKAKAAPLGVTNRSAHGNTQYPAFIDLVREQLHGQYNDSDLTEGGLRIFTTLDPSVQAAAEKEVDQGLKRVEKARGIKKDSLESAAVVTSVEGGNVLALVGGRDRGYAGFNRALDARRQVGSLMKPVDYLTAIKNPSKFNPITPLDDSPLAVKLANGKTWRPHNYSEHSHGTDVPLYYALEHSLNLASSRLALSVGIPNIIKTLHDLGYRGKPMAVPSLALGAVGMTPLDVAQIYNTLATGGYYTPLRAIRDVTTRNGKPLTRYPLKIHQVVDPGPAYIVQWLMERVARYGTGAGMYRVLDNSKQMAGKTGTTNNLRDAWFAGFGANRVSVVWVGRDDDKSAHLTGATGALPIWSRIMKDIDARGIVNTPPDNIAQMPLNLVFNPGAVNQGLGPDPDAMYGHGQNCPNAVKVPFIKGYVPQGLTPCDTDIMSQNAQYHRQQQQQEQQPEKRKGNWFQRLF</sequence>
<keyword evidence="18 23" id="KW-0961">Cell wall biogenesis/degradation</keyword>
<dbReference type="Gene3D" id="3.30.2060.10">
    <property type="entry name" value="Penicillin-binding protein 1b domain"/>
    <property type="match status" value="1"/>
</dbReference>
<feature type="active site" description="Acyl-ester intermediate; for transpeptidase activity" evidence="24">
    <location>
        <position position="477"/>
    </location>
</feature>
<keyword evidence="15" id="KW-0472">Membrane</keyword>
<evidence type="ECO:0000259" key="26">
    <source>
        <dbReference type="Pfam" id="PF00905"/>
    </source>
</evidence>
<comment type="subcellular location">
    <subcellularLocation>
        <location evidence="2">Cell membrane</location>
    </subcellularLocation>
</comment>
<evidence type="ECO:0000256" key="8">
    <source>
        <dbReference type="ARBA" id="ARBA00022645"/>
    </source>
</evidence>
<dbReference type="GO" id="GO:0046677">
    <property type="term" value="P:response to antibiotic"/>
    <property type="evidence" value="ECO:0007669"/>
    <property type="project" value="UniProtKB-UniRule"/>
</dbReference>
<evidence type="ECO:0000256" key="23">
    <source>
        <dbReference type="PIRNR" id="PIRNR002799"/>
    </source>
</evidence>
<evidence type="ECO:0000259" key="27">
    <source>
        <dbReference type="Pfam" id="PF00912"/>
    </source>
</evidence>
<evidence type="ECO:0000256" key="7">
    <source>
        <dbReference type="ARBA" id="ARBA00022475"/>
    </source>
</evidence>
<keyword evidence="9" id="KW-0645">Protease</keyword>
<evidence type="ECO:0000256" key="18">
    <source>
        <dbReference type="ARBA" id="ARBA00023316"/>
    </source>
</evidence>
<evidence type="ECO:0000256" key="9">
    <source>
        <dbReference type="ARBA" id="ARBA00022670"/>
    </source>
</evidence>
<dbReference type="UniPathway" id="UPA00219"/>
<dbReference type="AlphaFoldDB" id="A0A084IQC0"/>
<evidence type="ECO:0000256" key="6">
    <source>
        <dbReference type="ARBA" id="ARBA00018637"/>
    </source>
</evidence>
<evidence type="ECO:0000256" key="4">
    <source>
        <dbReference type="ARBA" id="ARBA00007090"/>
    </source>
</evidence>
<keyword evidence="7" id="KW-1003">Cell membrane</keyword>
<dbReference type="GO" id="GO:0005886">
    <property type="term" value="C:plasma membrane"/>
    <property type="evidence" value="ECO:0007669"/>
    <property type="project" value="UniProtKB-SubCell"/>
</dbReference>
<comment type="pathway">
    <text evidence="3 23">Cell wall biogenesis; peptidoglycan biosynthesis.</text>
</comment>
<comment type="caution">
    <text evidence="29">The sequence shown here is derived from an EMBL/GenBank/DDBJ whole genome shotgun (WGS) entry which is preliminary data.</text>
</comment>
<feature type="domain" description="Bifunctional transglycosylase second" evidence="28">
    <location>
        <begin position="77"/>
        <end position="161"/>
    </location>
</feature>
<dbReference type="GO" id="GO:0008360">
    <property type="term" value="P:regulation of cell shape"/>
    <property type="evidence" value="ECO:0007669"/>
    <property type="project" value="UniProtKB-UniRule"/>
</dbReference>
<feature type="active site" description="Proton donor; for transglycosylase activity" evidence="24">
    <location>
        <position position="197"/>
    </location>
</feature>
<keyword evidence="17" id="KW-0511">Multifunctional enzyme</keyword>
<dbReference type="PIRSF" id="PIRSF002799">
    <property type="entry name" value="PBP_1b"/>
    <property type="match status" value="1"/>
</dbReference>
<evidence type="ECO:0000256" key="17">
    <source>
        <dbReference type="ARBA" id="ARBA00023268"/>
    </source>
</evidence>
<dbReference type="EMBL" id="APNK01000002">
    <property type="protein sequence ID" value="KEZ78904.1"/>
    <property type="molecule type" value="Genomic_DNA"/>
</dbReference>
<comment type="similarity">
    <text evidence="5 23">In the N-terminal section; belongs to the glycosyltransferase 51 family.</text>
</comment>
<dbReference type="GO" id="GO:0071555">
    <property type="term" value="P:cell wall organization"/>
    <property type="evidence" value="ECO:0007669"/>
    <property type="project" value="UniProtKB-UniRule"/>
</dbReference>
<dbReference type="PANTHER" id="PTHR32282">
    <property type="entry name" value="BINDING PROTEIN TRANSPEPTIDASE, PUTATIVE-RELATED"/>
    <property type="match status" value="1"/>
</dbReference>
<dbReference type="InterPro" id="IPR012338">
    <property type="entry name" value="Beta-lactam/transpept-like"/>
</dbReference>
<keyword evidence="13 23" id="KW-0133">Cell shape</keyword>
<evidence type="ECO:0000256" key="16">
    <source>
        <dbReference type="ARBA" id="ARBA00023251"/>
    </source>
</evidence>
<feature type="region of interest" description="Disordered" evidence="25">
    <location>
        <begin position="1"/>
        <end position="22"/>
    </location>
</feature>
<evidence type="ECO:0000256" key="11">
    <source>
        <dbReference type="ARBA" id="ARBA00022679"/>
    </source>
</evidence>
<comment type="similarity">
    <text evidence="4 23">In the C-terminal section; belongs to the transpeptidase family.</text>
</comment>
<dbReference type="InterPro" id="IPR001460">
    <property type="entry name" value="PCN-bd_Tpept"/>
</dbReference>
<feature type="compositionally biased region" description="Basic residues" evidence="25">
    <location>
        <begin position="1"/>
        <end position="21"/>
    </location>
</feature>
<keyword evidence="12" id="KW-0378">Hydrolase</keyword>
<evidence type="ECO:0000256" key="20">
    <source>
        <dbReference type="ARBA" id="ARBA00034000"/>
    </source>
</evidence>
<accession>A0A084IQC0</accession>
<dbReference type="GO" id="GO:0008955">
    <property type="term" value="F:peptidoglycan glycosyltransferase activity"/>
    <property type="evidence" value="ECO:0007669"/>
    <property type="project" value="UniProtKB-UniRule"/>
</dbReference>
<dbReference type="GO" id="GO:0009002">
    <property type="term" value="F:serine-type D-Ala-D-Ala carboxypeptidase activity"/>
    <property type="evidence" value="ECO:0007669"/>
    <property type="project" value="UniProtKB-EC"/>
</dbReference>
<evidence type="ECO:0000256" key="24">
    <source>
        <dbReference type="PIRSR" id="PIRSR002799-1"/>
    </source>
</evidence>
<reference evidence="29 30" key="1">
    <citation type="submission" date="2013-03" db="EMBL/GenBank/DDBJ databases">
        <title>Salinisphaera hydrothermalis C41B8 Genome Sequencing.</title>
        <authorList>
            <person name="Li C."/>
            <person name="Lai Q."/>
            <person name="Shao Z."/>
        </authorList>
    </citation>
    <scope>NUCLEOTIDE SEQUENCE [LARGE SCALE GENOMIC DNA]</scope>
    <source>
        <strain evidence="29 30">C41B8</strain>
    </source>
</reference>
<dbReference type="Gene3D" id="1.10.3810.10">
    <property type="entry name" value="Biosynthetic peptidoglycan transglycosylase-like"/>
    <property type="match status" value="1"/>
</dbReference>
<comment type="catalytic activity">
    <reaction evidence="20">
        <text>Preferential cleavage: (Ac)2-L-Lys-D-Ala-|-D-Ala. Also transpeptidation of peptidyl-alanyl moieties that are N-acyl substituents of D-alanine.</text>
        <dbReference type="EC" id="3.4.16.4"/>
    </reaction>
</comment>
<evidence type="ECO:0000313" key="29">
    <source>
        <dbReference type="EMBL" id="KEZ78904.1"/>
    </source>
</evidence>
<evidence type="ECO:0000256" key="5">
    <source>
        <dbReference type="ARBA" id="ARBA00007739"/>
    </source>
</evidence>